<evidence type="ECO:0000313" key="1">
    <source>
        <dbReference type="EMBL" id="KAK8596560.1"/>
    </source>
</evidence>
<dbReference type="EMBL" id="JBBPBM010000002">
    <property type="protein sequence ID" value="KAK8596560.1"/>
    <property type="molecule type" value="Genomic_DNA"/>
</dbReference>
<evidence type="ECO:0000313" key="2">
    <source>
        <dbReference type="Proteomes" id="UP001472677"/>
    </source>
</evidence>
<proteinExistence type="predicted"/>
<organism evidence="1 2">
    <name type="scientific">Hibiscus sabdariffa</name>
    <name type="common">roselle</name>
    <dbReference type="NCBI Taxonomy" id="183260"/>
    <lineage>
        <taxon>Eukaryota</taxon>
        <taxon>Viridiplantae</taxon>
        <taxon>Streptophyta</taxon>
        <taxon>Embryophyta</taxon>
        <taxon>Tracheophyta</taxon>
        <taxon>Spermatophyta</taxon>
        <taxon>Magnoliopsida</taxon>
        <taxon>eudicotyledons</taxon>
        <taxon>Gunneridae</taxon>
        <taxon>Pentapetalae</taxon>
        <taxon>rosids</taxon>
        <taxon>malvids</taxon>
        <taxon>Malvales</taxon>
        <taxon>Malvaceae</taxon>
        <taxon>Malvoideae</taxon>
        <taxon>Hibiscus</taxon>
    </lineage>
</organism>
<keyword evidence="2" id="KW-1185">Reference proteome</keyword>
<reference evidence="1 2" key="1">
    <citation type="journal article" date="2024" name="G3 (Bethesda)">
        <title>Genome assembly of Hibiscus sabdariffa L. provides insights into metabolisms of medicinal natural products.</title>
        <authorList>
            <person name="Kim T."/>
        </authorList>
    </citation>
    <scope>NUCLEOTIDE SEQUENCE [LARGE SCALE GENOMIC DNA]</scope>
    <source>
        <strain evidence="1">TK-2024</strain>
        <tissue evidence="1">Old leaves</tissue>
    </source>
</reference>
<protein>
    <submittedName>
        <fullName evidence="1">Uncharacterized protein</fullName>
    </submittedName>
</protein>
<sequence>MYTLPRPLAEVPSVARVDSSPLVCSGVPLGDTSPLSTVSSMNQSFRIASAGSPTTSNVPPYFSGEKMLVNNVDLHHESTTSPTVSLPPAMGSVVNSEAALCSNIHPMVTRS</sequence>
<comment type="caution">
    <text evidence="1">The sequence shown here is derived from an EMBL/GenBank/DDBJ whole genome shotgun (WGS) entry which is preliminary data.</text>
</comment>
<dbReference type="Proteomes" id="UP001472677">
    <property type="component" value="Unassembled WGS sequence"/>
</dbReference>
<gene>
    <name evidence="1" type="ORF">V6N12_065045</name>
</gene>
<name>A0ABR2G7L0_9ROSI</name>
<accession>A0ABR2G7L0</accession>